<feature type="transmembrane region" description="Helical" evidence="1">
    <location>
        <begin position="112"/>
        <end position="138"/>
    </location>
</feature>
<feature type="transmembrane region" description="Helical" evidence="1">
    <location>
        <begin position="231"/>
        <end position="255"/>
    </location>
</feature>
<feature type="transmembrane region" description="Helical" evidence="1">
    <location>
        <begin position="30"/>
        <end position="51"/>
    </location>
</feature>
<evidence type="ECO:0000313" key="2">
    <source>
        <dbReference type="EMBL" id="OLR93179.1"/>
    </source>
</evidence>
<evidence type="ECO:0000256" key="1">
    <source>
        <dbReference type="SAM" id="Phobius"/>
    </source>
</evidence>
<organism evidence="2 3">
    <name type="scientific">Actinokineospora bangkokensis</name>
    <dbReference type="NCBI Taxonomy" id="1193682"/>
    <lineage>
        <taxon>Bacteria</taxon>
        <taxon>Bacillati</taxon>
        <taxon>Actinomycetota</taxon>
        <taxon>Actinomycetes</taxon>
        <taxon>Pseudonocardiales</taxon>
        <taxon>Pseudonocardiaceae</taxon>
        <taxon>Actinokineospora</taxon>
    </lineage>
</organism>
<sequence length="260" mass="26289">MTGGRTPRGGGFTGAVASEWTKFWSLRSTWWCLVSATALLAAFTAVISLAARVQAEAEGGAAGSVPVGSVGLAGLQLVQFAVIALAVLAVCSEYQTGSIRSTLQWVPQRGRVIAAKTAVVGVVCLSSGILFGVVGDGIGWVALGPFRAGGVGEVVRDVVAVTAYLTPLGVLSMGLGFVVRSTAGTFAVVLLLVFGLPAAVQAVDSAVLNAMGHYLPLSAGGYLVDHAVEPYGPVTAVVVLLAWAAAAVVAGGVLLRRRDA</sequence>
<dbReference type="OrthoDB" id="3432393at2"/>
<evidence type="ECO:0008006" key="4">
    <source>
        <dbReference type="Google" id="ProtNLM"/>
    </source>
</evidence>
<proteinExistence type="predicted"/>
<keyword evidence="3" id="KW-1185">Reference proteome</keyword>
<feature type="transmembrane region" description="Helical" evidence="1">
    <location>
        <begin position="71"/>
        <end position="91"/>
    </location>
</feature>
<name>A0A1Q9LMF3_9PSEU</name>
<feature type="transmembrane region" description="Helical" evidence="1">
    <location>
        <begin position="186"/>
        <end position="211"/>
    </location>
</feature>
<reference evidence="2 3" key="1">
    <citation type="submission" date="2016-10" db="EMBL/GenBank/DDBJ databases">
        <title>The Draft Genome Sequence of Actinokineospora bangkokensis 44EHWT reveals the biosynthetic pathway of antifungal compounds Thailandins with unusual extender unit butylmalonyl-CoA.</title>
        <authorList>
            <person name="Greule A."/>
            <person name="Intra B."/>
            <person name="Flemming S."/>
            <person name="Rommel M.G."/>
            <person name="Panbangred W."/>
            <person name="Bechthold A."/>
        </authorList>
    </citation>
    <scope>NUCLEOTIDE SEQUENCE [LARGE SCALE GENOMIC DNA]</scope>
    <source>
        <strain evidence="2 3">44EHW</strain>
    </source>
</reference>
<dbReference type="STRING" id="1193682.BJP25_16910"/>
<feature type="transmembrane region" description="Helical" evidence="1">
    <location>
        <begin position="158"/>
        <end position="179"/>
    </location>
</feature>
<evidence type="ECO:0000313" key="3">
    <source>
        <dbReference type="Proteomes" id="UP000186040"/>
    </source>
</evidence>
<dbReference type="AlphaFoldDB" id="A0A1Q9LMF3"/>
<protein>
    <recommendedName>
        <fullName evidence="4">ABC transporter permease</fullName>
    </recommendedName>
</protein>
<comment type="caution">
    <text evidence="2">The sequence shown here is derived from an EMBL/GenBank/DDBJ whole genome shotgun (WGS) entry which is preliminary data.</text>
</comment>
<keyword evidence="1" id="KW-0812">Transmembrane</keyword>
<keyword evidence="1" id="KW-1133">Transmembrane helix</keyword>
<keyword evidence="1" id="KW-0472">Membrane</keyword>
<accession>A0A1Q9LMF3</accession>
<dbReference type="Proteomes" id="UP000186040">
    <property type="component" value="Unassembled WGS sequence"/>
</dbReference>
<gene>
    <name evidence="2" type="ORF">BJP25_16910</name>
</gene>
<dbReference type="RefSeq" id="WP_075974881.1">
    <property type="nucleotide sequence ID" value="NZ_MKQR01000011.1"/>
</dbReference>
<dbReference type="EMBL" id="MKQR01000011">
    <property type="protein sequence ID" value="OLR93179.1"/>
    <property type="molecule type" value="Genomic_DNA"/>
</dbReference>